<accession>A0ABS6BL14</accession>
<dbReference type="Proteomes" id="UP000776276">
    <property type="component" value="Unassembled WGS sequence"/>
</dbReference>
<feature type="domain" description="eCIS core" evidence="1">
    <location>
        <begin position="101"/>
        <end position="176"/>
    </location>
</feature>
<name>A0ABS6BL14_9SPHN</name>
<evidence type="ECO:0000313" key="2">
    <source>
        <dbReference type="EMBL" id="MBU3078998.1"/>
    </source>
</evidence>
<proteinExistence type="predicted"/>
<evidence type="ECO:0000259" key="1">
    <source>
        <dbReference type="Pfam" id="PF13699"/>
    </source>
</evidence>
<protein>
    <submittedName>
        <fullName evidence="2">DUF4157 domain-containing protein</fullName>
    </submittedName>
</protein>
<dbReference type="EMBL" id="JAHKRT010000007">
    <property type="protein sequence ID" value="MBU3078998.1"/>
    <property type="molecule type" value="Genomic_DNA"/>
</dbReference>
<organism evidence="2 3">
    <name type="scientific">Sphingomonas quercus</name>
    <dbReference type="NCBI Taxonomy" id="2842451"/>
    <lineage>
        <taxon>Bacteria</taxon>
        <taxon>Pseudomonadati</taxon>
        <taxon>Pseudomonadota</taxon>
        <taxon>Alphaproteobacteria</taxon>
        <taxon>Sphingomonadales</taxon>
        <taxon>Sphingomonadaceae</taxon>
        <taxon>Sphingomonas</taxon>
    </lineage>
</organism>
<dbReference type="RefSeq" id="WP_216326260.1">
    <property type="nucleotide sequence ID" value="NZ_JAHKRT010000007.1"/>
</dbReference>
<sequence>MIAALAPSRPPRQARPPIQARLRVGSATDPLEHEADRVADAVMAGAPAGALTTAAMPAPQRKCAACKAEEEPAVQRKCATCGGTHGSAEAAAGALSSGGRPLPTALRRYFEPRFGRSLGDVRVHDHAAARSAADGIGAHAYTWGRDIGFAAGAYRPHAPDGRCLIAHEIAHTIQQAPFIARQAAVPFYRRTFAERGGGGTTDFEETVQVQPAPQGTSIVGSVDRRVLAPAAGGQPQQAVHTGRVNNIRFDPDCKVVVPYRIQFLQSPTAGSNTSCQSPPSATAVPALPAAQVTAIANQYLAAMNSGLNGRFSLVVEGCNQPCTGKPIPIVIDARSAATGADRVVNIVPRGGRADAGTICANNFQPSLAVHEGGHQALGAPDEYQERSPQVLAAMPQWGRPERVRTDLSYMNNQDGYGRFVQFHERHFRFAQAFLEAVFQGQGCKVSLKNEQPIRPDFRLDLSLGGGVPLGGGPGFLSTGLFVGLGVPLERERRFMFEIGAQGRALISTDSTVRNALMAGVRLGIEARSNPGDGAGVSAQLFGSAGGLYRPALSGLGTSLPARGGGYGEAGFGIGVHDGIGRSGGNLHLRLEAAIGSEAARDEGALRWVRAGLALGGSF</sequence>
<reference evidence="2 3" key="1">
    <citation type="submission" date="2021-06" db="EMBL/GenBank/DDBJ databases">
        <title>Sphingomonas sp. XMGL2, whole genome shotgun sequencing project.</title>
        <authorList>
            <person name="Zhao G."/>
            <person name="Shen L."/>
        </authorList>
    </citation>
    <scope>NUCLEOTIDE SEQUENCE [LARGE SCALE GENOMIC DNA]</scope>
    <source>
        <strain evidence="2 3">XMGL2</strain>
    </source>
</reference>
<dbReference type="InterPro" id="IPR025295">
    <property type="entry name" value="eCIS_core_dom"/>
</dbReference>
<gene>
    <name evidence="2" type="ORF">KOF26_14140</name>
</gene>
<evidence type="ECO:0000313" key="3">
    <source>
        <dbReference type="Proteomes" id="UP000776276"/>
    </source>
</evidence>
<dbReference type="Pfam" id="PF13699">
    <property type="entry name" value="eCIS_core"/>
    <property type="match status" value="1"/>
</dbReference>
<keyword evidence="3" id="KW-1185">Reference proteome</keyword>
<comment type="caution">
    <text evidence="2">The sequence shown here is derived from an EMBL/GenBank/DDBJ whole genome shotgun (WGS) entry which is preliminary data.</text>
</comment>